<proteinExistence type="predicted"/>
<protein>
    <recommendedName>
        <fullName evidence="3">Endonuclease/exonuclease/phosphatase domain-containing protein</fullName>
    </recommendedName>
</protein>
<comment type="caution">
    <text evidence="1">The sequence shown here is derived from an EMBL/GenBank/DDBJ whole genome shotgun (WGS) entry which is preliminary data.</text>
</comment>
<sequence length="235" mass="26735">MPGATLAIDFFLQTKQTTLPLPSQYVNTTINISDHLPVSCSFDTTIQPSIGPSKVRKWRKKSDWKKINIDVYQSVCDEIMGRIKVPYHLLQANPSLEITEKQIDLNVYCMEIIDTLRVTESAAVPQRRVRIGTEVPRWKENPLLAQLRHASKFWHKMWMDIGKPRSGAVNTVRIYLKRKFAKCLQKHNAAILGENSNTLKSEPSAVWNFLKRKKELIATVPASGPQKNSGIVITK</sequence>
<reference evidence="1" key="1">
    <citation type="submission" date="2023-07" db="EMBL/GenBank/DDBJ databases">
        <title>Chromosome-level genome assembly of Artemia franciscana.</title>
        <authorList>
            <person name="Jo E."/>
        </authorList>
    </citation>
    <scope>NUCLEOTIDE SEQUENCE</scope>
    <source>
        <tissue evidence="1">Whole body</tissue>
    </source>
</reference>
<evidence type="ECO:0008006" key="3">
    <source>
        <dbReference type="Google" id="ProtNLM"/>
    </source>
</evidence>
<evidence type="ECO:0000313" key="2">
    <source>
        <dbReference type="Proteomes" id="UP001187531"/>
    </source>
</evidence>
<dbReference type="AlphaFoldDB" id="A0AA88HH43"/>
<dbReference type="Proteomes" id="UP001187531">
    <property type="component" value="Unassembled WGS sequence"/>
</dbReference>
<gene>
    <name evidence="1" type="ORF">QYM36_017265</name>
</gene>
<organism evidence="1 2">
    <name type="scientific">Artemia franciscana</name>
    <name type="common">Brine shrimp</name>
    <name type="synonym">Artemia sanfranciscana</name>
    <dbReference type="NCBI Taxonomy" id="6661"/>
    <lineage>
        <taxon>Eukaryota</taxon>
        <taxon>Metazoa</taxon>
        <taxon>Ecdysozoa</taxon>
        <taxon>Arthropoda</taxon>
        <taxon>Crustacea</taxon>
        <taxon>Branchiopoda</taxon>
        <taxon>Anostraca</taxon>
        <taxon>Artemiidae</taxon>
        <taxon>Artemia</taxon>
    </lineage>
</organism>
<dbReference type="EMBL" id="JAVRJZ010000021">
    <property type="protein sequence ID" value="KAK2705157.1"/>
    <property type="molecule type" value="Genomic_DNA"/>
</dbReference>
<evidence type="ECO:0000313" key="1">
    <source>
        <dbReference type="EMBL" id="KAK2705157.1"/>
    </source>
</evidence>
<keyword evidence="2" id="KW-1185">Reference proteome</keyword>
<name>A0AA88HH43_ARTSF</name>
<accession>A0AA88HH43</accession>